<organism evidence="1">
    <name type="scientific">Aegilops tauschii</name>
    <name type="common">Tausch's goatgrass</name>
    <name type="synonym">Aegilops squarrosa</name>
    <dbReference type="NCBI Taxonomy" id="37682"/>
    <lineage>
        <taxon>Eukaryota</taxon>
        <taxon>Viridiplantae</taxon>
        <taxon>Streptophyta</taxon>
        <taxon>Embryophyta</taxon>
        <taxon>Tracheophyta</taxon>
        <taxon>Spermatophyta</taxon>
        <taxon>Magnoliopsida</taxon>
        <taxon>Liliopsida</taxon>
        <taxon>Poales</taxon>
        <taxon>Poaceae</taxon>
        <taxon>BOP clade</taxon>
        <taxon>Pooideae</taxon>
        <taxon>Triticodae</taxon>
        <taxon>Triticeae</taxon>
        <taxon>Triticinae</taxon>
        <taxon>Aegilops</taxon>
    </lineage>
</organism>
<proteinExistence type="predicted"/>
<evidence type="ECO:0000313" key="1">
    <source>
        <dbReference type="EnsemblPlants" id="EMT09802"/>
    </source>
</evidence>
<protein>
    <submittedName>
        <fullName evidence="1">Uncharacterized protein</fullName>
    </submittedName>
</protein>
<dbReference type="AlphaFoldDB" id="M8AZ96"/>
<sequence length="116" mass="12754">MRPLVLLVALAIVAVLAALPGEAFVKIVLLVPGARDGTAESQRRDAERLAVLQQLWQLHQVLASAVRLQGCVPERHSNPMEVLRNRHPETTGQHGRCTNGFTSNSHLGRKIQIQIL</sequence>
<name>M8AZ96_AEGTA</name>
<dbReference type="EnsemblPlants" id="EMT09802">
    <property type="protein sequence ID" value="EMT09802"/>
    <property type="gene ID" value="F775_24677"/>
</dbReference>
<reference evidence="1" key="1">
    <citation type="submission" date="2015-06" db="UniProtKB">
        <authorList>
            <consortium name="EnsemblPlants"/>
        </authorList>
    </citation>
    <scope>IDENTIFICATION</scope>
</reference>
<accession>M8AZ96</accession>